<name>A0A6J0B6H3_NEOLC</name>
<dbReference type="RefSeq" id="XP_015510634.1">
    <property type="nucleotide sequence ID" value="XM_015655148.2"/>
</dbReference>
<evidence type="ECO:0000313" key="3">
    <source>
        <dbReference type="RefSeq" id="XP_015510634.1"/>
    </source>
</evidence>
<organism evidence="3">
    <name type="scientific">Neodiprion lecontei</name>
    <name type="common">Redheaded pine sawfly</name>
    <dbReference type="NCBI Taxonomy" id="441921"/>
    <lineage>
        <taxon>Eukaryota</taxon>
        <taxon>Metazoa</taxon>
        <taxon>Ecdysozoa</taxon>
        <taxon>Arthropoda</taxon>
        <taxon>Hexapoda</taxon>
        <taxon>Insecta</taxon>
        <taxon>Pterygota</taxon>
        <taxon>Neoptera</taxon>
        <taxon>Endopterygota</taxon>
        <taxon>Hymenoptera</taxon>
        <taxon>Tenthredinoidea</taxon>
        <taxon>Diprionidae</taxon>
        <taxon>Diprioninae</taxon>
        <taxon>Neodiprion</taxon>
    </lineage>
</organism>
<keyword evidence="1" id="KW-0732">Signal</keyword>
<proteinExistence type="predicted"/>
<evidence type="ECO:0000313" key="2">
    <source>
        <dbReference type="Proteomes" id="UP000829291"/>
    </source>
</evidence>
<dbReference type="OrthoDB" id="6376425at2759"/>
<reference evidence="3" key="1">
    <citation type="submission" date="2025-08" db="UniProtKB">
        <authorList>
            <consortium name="RefSeq"/>
        </authorList>
    </citation>
    <scope>IDENTIFICATION</scope>
    <source>
        <tissue evidence="3">Thorax and Abdomen</tissue>
    </source>
</reference>
<dbReference type="AlphaFoldDB" id="A0A6J0B6H3"/>
<dbReference type="GeneID" id="107217579"/>
<feature type="chain" id="PRO_5026941423" evidence="1">
    <location>
        <begin position="24"/>
        <end position="291"/>
    </location>
</feature>
<accession>A0A6J0B6H3</accession>
<dbReference type="Proteomes" id="UP000829291">
    <property type="component" value="Chromosome 5"/>
</dbReference>
<keyword evidence="2" id="KW-1185">Reference proteome</keyword>
<feature type="signal peptide" evidence="1">
    <location>
        <begin position="1"/>
        <end position="23"/>
    </location>
</feature>
<dbReference type="KEGG" id="nlo:107217579"/>
<sequence length="291" mass="32846">MQAIVGLLSFHVLLASNIMGSKGQQYGVHPANPELGIPVQISGGLTEKRGNMEEPSCEELRAMWRYSKRQSRAAEITNEIPTYRDPFSYNVWEPYLDRTQSSLVYRGPTGPARVRGAGGVPIFGRIVHKAPAGHQLRNGMPDRTRAFEEVTRHYGTVNRHPSQSPRRRLTNFRHVGGASPSSQDSISHVPQAGSFQHLKELIRTERARELQEQRIAEEVAARAAAIKEMTNGHRQSKPETRQHYLNSLQSYNDMKNVNYNDYDQVQYVSNMANLGQSLSRGDQYGRGYSLR</sequence>
<evidence type="ECO:0000256" key="1">
    <source>
        <dbReference type="SAM" id="SignalP"/>
    </source>
</evidence>
<gene>
    <name evidence="3" type="primary">LOC107217579</name>
</gene>
<protein>
    <submittedName>
        <fullName evidence="3">Uncharacterized protein LOC107217579</fullName>
    </submittedName>
</protein>
<dbReference type="InParanoid" id="A0A6J0B6H3"/>